<evidence type="ECO:0000256" key="4">
    <source>
        <dbReference type="ARBA" id="ARBA00022912"/>
    </source>
</evidence>
<feature type="region of interest" description="Disordered" evidence="5">
    <location>
        <begin position="283"/>
        <end position="325"/>
    </location>
</feature>
<comment type="similarity">
    <text evidence="1">Belongs to the protein-tyrosine phosphatase family. Non-receptor class CDC14 subfamily.</text>
</comment>
<keyword evidence="4" id="KW-0904">Protein phosphatase</keyword>
<dbReference type="SUPFAM" id="SSF52799">
    <property type="entry name" value="(Phosphotyrosine protein) phosphatases II"/>
    <property type="match status" value="1"/>
</dbReference>
<dbReference type="InterPro" id="IPR050561">
    <property type="entry name" value="PTP"/>
</dbReference>
<dbReference type="GO" id="GO:0004725">
    <property type="term" value="F:protein tyrosine phosphatase activity"/>
    <property type="evidence" value="ECO:0007669"/>
    <property type="project" value="UniProtKB-EC"/>
</dbReference>
<sequence>MHNQMHMNKVLNFETFNLKEYLHYEKVENGDLNWIVPGKFIAFCDPLTYSTASDESMSTSDVDVDDENNNDNENGHIRPSKQQQLSHQKNCVNFYVDYFRKNNITTVVRLNKSVYDRRLFLNTGFNHYDLIFMDGGVPNDRILEEFLRISETTTGAIAVHCKAGLGRTGTLIGCYLMKHYKLTAMEAIAWIRICRPGSIVGYQQKWLCLKQNYLWNQSQSSSNQSSSPSPSPSSSLPSFDLNHQKESSKVECHIVNSIQNECPKSFAVIGSIRSMIADQSANENKINSNEGGHSRTTRSSSKPSIHRENLQNRKENNRSDGNSTDNFNHLDKILINSISNDHQYNDDQGDRFNRIKLNRKRQLRFFLNHWTRKDCSKKNSPTTTTTSMTVSPEKNVNLNIDTNNNNL</sequence>
<feature type="region of interest" description="Disordered" evidence="5">
    <location>
        <begin position="53"/>
        <end position="85"/>
    </location>
</feature>
<evidence type="ECO:0000256" key="2">
    <source>
        <dbReference type="ARBA" id="ARBA00013064"/>
    </source>
</evidence>
<feature type="domain" description="Tyrosine-protein phosphatase" evidence="6">
    <location>
        <begin position="72"/>
        <end position="221"/>
    </location>
</feature>
<feature type="domain" description="Tyrosine specific protein phosphatases" evidence="7">
    <location>
        <begin position="144"/>
        <end position="206"/>
    </location>
</feature>
<evidence type="ECO:0000313" key="10">
    <source>
        <dbReference type="Proteomes" id="UP000070412"/>
    </source>
</evidence>
<evidence type="ECO:0000313" key="8">
    <source>
        <dbReference type="EMBL" id="KAF7491538.1"/>
    </source>
</evidence>
<dbReference type="InterPro" id="IPR003595">
    <property type="entry name" value="Tyr_Pase_cat"/>
</dbReference>
<dbReference type="Proteomes" id="UP000070412">
    <property type="component" value="Unassembled WGS sequence"/>
</dbReference>
<feature type="region of interest" description="Disordered" evidence="5">
    <location>
        <begin position="219"/>
        <end position="240"/>
    </location>
</feature>
<gene>
    <name evidence="8" type="ORF">SSS_6379</name>
</gene>
<dbReference type="InterPro" id="IPR000387">
    <property type="entry name" value="Tyr_Pase_dom"/>
</dbReference>
<name>A0A834R7X1_SARSC</name>
<dbReference type="PROSITE" id="PS50054">
    <property type="entry name" value="TYR_PHOSPHATASE_DUAL"/>
    <property type="match status" value="1"/>
</dbReference>
<dbReference type="InterPro" id="IPR016130">
    <property type="entry name" value="Tyr_Pase_AS"/>
</dbReference>
<dbReference type="FunFam" id="3.90.190.10:FF:000006">
    <property type="entry name" value="Dual specificity protein phosphatase CDC14B"/>
    <property type="match status" value="1"/>
</dbReference>
<dbReference type="EMBL" id="WVUK01000059">
    <property type="protein sequence ID" value="KAF7491538.1"/>
    <property type="molecule type" value="Genomic_DNA"/>
</dbReference>
<dbReference type="OrthoDB" id="266663at2759"/>
<evidence type="ECO:0000256" key="1">
    <source>
        <dbReference type="ARBA" id="ARBA00007315"/>
    </source>
</evidence>
<keyword evidence="3" id="KW-0378">Hydrolase</keyword>
<keyword evidence="10" id="KW-1185">Reference proteome</keyword>
<dbReference type="Pfam" id="PF22785">
    <property type="entry name" value="Tc-R-P"/>
    <property type="match status" value="1"/>
</dbReference>
<dbReference type="AlphaFoldDB" id="A0A834R7X1"/>
<feature type="compositionally biased region" description="Low complexity" evidence="5">
    <location>
        <begin position="219"/>
        <end position="238"/>
    </location>
</feature>
<dbReference type="SMART" id="SM00404">
    <property type="entry name" value="PTPc_motif"/>
    <property type="match status" value="1"/>
</dbReference>
<dbReference type="InterPro" id="IPR020422">
    <property type="entry name" value="TYR_PHOSPHATASE_DUAL_dom"/>
</dbReference>
<dbReference type="InterPro" id="IPR044506">
    <property type="entry name" value="CDC14_C"/>
</dbReference>
<dbReference type="EnsemblMetazoa" id="SSS_6379s_mrna">
    <property type="protein sequence ID" value="KAF7491538.1"/>
    <property type="gene ID" value="SSS_6379"/>
</dbReference>
<reference evidence="9" key="3">
    <citation type="submission" date="2022-06" db="UniProtKB">
        <authorList>
            <consortium name="EnsemblMetazoa"/>
        </authorList>
    </citation>
    <scope>IDENTIFICATION</scope>
</reference>
<dbReference type="PANTHER" id="PTHR23339">
    <property type="entry name" value="TYROSINE SPECIFIC PROTEIN PHOSPHATASE AND DUAL SPECIFICITY PROTEIN PHOSPHATASE"/>
    <property type="match status" value="1"/>
</dbReference>
<reference evidence="8" key="2">
    <citation type="submission" date="2020-01" db="EMBL/GenBank/DDBJ databases">
        <authorList>
            <person name="Korhonen P.K.K."/>
            <person name="Guangxu M.G."/>
            <person name="Wang T.W."/>
            <person name="Stroehlein A.J.S."/>
            <person name="Young N.D."/>
            <person name="Ang C.-S.A."/>
            <person name="Fernando D.W.F."/>
            <person name="Lu H.L."/>
            <person name="Taylor S.T."/>
            <person name="Ehtesham M.E.M."/>
            <person name="Najaraj S.H.N."/>
            <person name="Harsha G.H.G."/>
            <person name="Madugundu A.M."/>
            <person name="Renuse S.R."/>
            <person name="Holt D.H."/>
            <person name="Pandey A.P."/>
            <person name="Papenfuss A.P."/>
            <person name="Gasser R.B.G."/>
            <person name="Fischer K.F."/>
        </authorList>
    </citation>
    <scope>NUCLEOTIDE SEQUENCE</scope>
    <source>
        <strain evidence="8">SSS_KF_BRIS2020</strain>
    </source>
</reference>
<accession>A0A834R7X1</accession>
<dbReference type="InterPro" id="IPR029021">
    <property type="entry name" value="Prot-tyrosine_phosphatase-like"/>
</dbReference>
<evidence type="ECO:0000259" key="6">
    <source>
        <dbReference type="PROSITE" id="PS50054"/>
    </source>
</evidence>
<dbReference type="PROSITE" id="PS50056">
    <property type="entry name" value="TYR_PHOSPHATASE_2"/>
    <property type="match status" value="1"/>
</dbReference>
<proteinExistence type="inferred from homology"/>
<dbReference type="PROSITE" id="PS00383">
    <property type="entry name" value="TYR_PHOSPHATASE_1"/>
    <property type="match status" value="1"/>
</dbReference>
<evidence type="ECO:0000256" key="5">
    <source>
        <dbReference type="SAM" id="MobiDB-lite"/>
    </source>
</evidence>
<evidence type="ECO:0000313" key="9">
    <source>
        <dbReference type="EnsemblMetazoa" id="KAF7491538.1"/>
    </source>
</evidence>
<protein>
    <recommendedName>
        <fullName evidence="2">protein-tyrosine-phosphatase</fullName>
        <ecNumber evidence="2">3.1.3.48</ecNumber>
    </recommendedName>
</protein>
<evidence type="ECO:0000259" key="7">
    <source>
        <dbReference type="PROSITE" id="PS50056"/>
    </source>
</evidence>
<evidence type="ECO:0000256" key="3">
    <source>
        <dbReference type="ARBA" id="ARBA00022801"/>
    </source>
</evidence>
<dbReference type="SMART" id="SM00195">
    <property type="entry name" value="DSPc"/>
    <property type="match status" value="1"/>
</dbReference>
<organism evidence="8">
    <name type="scientific">Sarcoptes scabiei</name>
    <name type="common">Itch mite</name>
    <name type="synonym">Acarus scabiei</name>
    <dbReference type="NCBI Taxonomy" id="52283"/>
    <lineage>
        <taxon>Eukaryota</taxon>
        <taxon>Metazoa</taxon>
        <taxon>Ecdysozoa</taxon>
        <taxon>Arthropoda</taxon>
        <taxon>Chelicerata</taxon>
        <taxon>Arachnida</taxon>
        <taxon>Acari</taxon>
        <taxon>Acariformes</taxon>
        <taxon>Sarcoptiformes</taxon>
        <taxon>Astigmata</taxon>
        <taxon>Psoroptidia</taxon>
        <taxon>Sarcoptoidea</taxon>
        <taxon>Sarcoptidae</taxon>
        <taxon>Sarcoptinae</taxon>
        <taxon>Sarcoptes</taxon>
    </lineage>
</organism>
<dbReference type="Gene3D" id="3.90.190.10">
    <property type="entry name" value="Protein tyrosine phosphatase superfamily"/>
    <property type="match status" value="1"/>
</dbReference>
<feature type="compositionally biased region" description="Basic and acidic residues" evidence="5">
    <location>
        <begin position="305"/>
        <end position="318"/>
    </location>
</feature>
<reference evidence="10" key="1">
    <citation type="journal article" date="2020" name="PLoS Negl. Trop. Dis.">
        <title>High-quality nuclear genome for Sarcoptes scabiei-A critical resource for a neglected parasite.</title>
        <authorList>
            <person name="Korhonen P.K."/>
            <person name="Gasser R.B."/>
            <person name="Ma G."/>
            <person name="Wang T."/>
            <person name="Stroehlein A.J."/>
            <person name="Young N.D."/>
            <person name="Ang C.S."/>
            <person name="Fernando D.D."/>
            <person name="Lu H.C."/>
            <person name="Taylor S."/>
            <person name="Reynolds S.L."/>
            <person name="Mofiz E."/>
            <person name="Najaraj S.H."/>
            <person name="Gowda H."/>
            <person name="Madugundu A."/>
            <person name="Renuse S."/>
            <person name="Holt D."/>
            <person name="Pandey A."/>
            <person name="Papenfuss A.T."/>
            <person name="Fischer K."/>
        </authorList>
    </citation>
    <scope>NUCLEOTIDE SEQUENCE [LARGE SCALE GENOMIC DNA]</scope>
</reference>
<dbReference type="CDD" id="cd14499">
    <property type="entry name" value="CDC14_C"/>
    <property type="match status" value="1"/>
</dbReference>
<dbReference type="EC" id="3.1.3.48" evidence="2"/>